<reference evidence="2 3" key="1">
    <citation type="journal article" date="2018" name="Mol. Biol. Evol.">
        <title>Broad Genomic Sampling Reveals a Smut Pathogenic Ancestry of the Fungal Clade Ustilaginomycotina.</title>
        <authorList>
            <person name="Kijpornyongpan T."/>
            <person name="Mondo S.J."/>
            <person name="Barry K."/>
            <person name="Sandor L."/>
            <person name="Lee J."/>
            <person name="Lipzen A."/>
            <person name="Pangilinan J."/>
            <person name="LaButti K."/>
            <person name="Hainaut M."/>
            <person name="Henrissat B."/>
            <person name="Grigoriev I.V."/>
            <person name="Spatafora J.W."/>
            <person name="Aime M.C."/>
        </authorList>
    </citation>
    <scope>NUCLEOTIDE SEQUENCE [LARGE SCALE GENOMIC DNA]</scope>
    <source>
        <strain evidence="2 3">MCA 5214</strain>
    </source>
</reference>
<gene>
    <name evidence="2" type="ORF">BDZ90DRAFT_156393</name>
</gene>
<dbReference type="RefSeq" id="XP_025362520.1">
    <property type="nucleotide sequence ID" value="XM_025503573.1"/>
</dbReference>
<dbReference type="PANTHER" id="PTHR42034">
    <property type="entry name" value="CHROMOSOME 7, WHOLE GENOME SHOTGUN SEQUENCE-RELATED"/>
    <property type="match status" value="1"/>
</dbReference>
<proteinExistence type="predicted"/>
<feature type="region of interest" description="Disordered" evidence="1">
    <location>
        <begin position="1"/>
        <end position="24"/>
    </location>
</feature>
<evidence type="ECO:0000313" key="3">
    <source>
        <dbReference type="Proteomes" id="UP000245884"/>
    </source>
</evidence>
<organism evidence="2 3">
    <name type="scientific">Jaminaea rosea</name>
    <dbReference type="NCBI Taxonomy" id="1569628"/>
    <lineage>
        <taxon>Eukaryota</taxon>
        <taxon>Fungi</taxon>
        <taxon>Dikarya</taxon>
        <taxon>Basidiomycota</taxon>
        <taxon>Ustilaginomycotina</taxon>
        <taxon>Exobasidiomycetes</taxon>
        <taxon>Microstromatales</taxon>
        <taxon>Microstromatales incertae sedis</taxon>
        <taxon>Jaminaea</taxon>
    </lineage>
</organism>
<dbReference type="EMBL" id="KZ819666">
    <property type="protein sequence ID" value="PWN27908.1"/>
    <property type="molecule type" value="Genomic_DNA"/>
</dbReference>
<sequence length="277" mass="30952">MTSSDNKDNNKFTTPPGWTPHPTLPNALLRPISNNERFFLTSERVTGARTSIGASLLLDFDSPVEAQDLLRRLNKAWLYTRAQCPSLGFKVANANNGSTGSEDTCMVYEDLTSTKQAFEWAEQTVHVKHINDPSGTLDVRILEGHHEDPIVAKTVDHHIECLIATSPAPRAWLRLWLDHNMMDGPSSRWLLAHLVKYLSLSPESLEIDWASESEQARIRSRLLPGTALPFLKPEYRDQKLDVKADPQKQFAAVTREVSGNVSSGFAAFTDFLLLPSC</sequence>
<keyword evidence="3" id="KW-1185">Reference proteome</keyword>
<dbReference type="AlphaFoldDB" id="A0A316USZ0"/>
<evidence type="ECO:0000313" key="2">
    <source>
        <dbReference type="EMBL" id="PWN27908.1"/>
    </source>
</evidence>
<feature type="compositionally biased region" description="Basic and acidic residues" evidence="1">
    <location>
        <begin position="1"/>
        <end position="10"/>
    </location>
</feature>
<dbReference type="GeneID" id="37025396"/>
<protein>
    <submittedName>
        <fullName evidence="2">Uncharacterized protein</fullName>
    </submittedName>
</protein>
<dbReference type="Proteomes" id="UP000245884">
    <property type="component" value="Unassembled WGS sequence"/>
</dbReference>
<name>A0A316USZ0_9BASI</name>
<dbReference type="Gene3D" id="3.30.559.10">
    <property type="entry name" value="Chloramphenicol acetyltransferase-like domain"/>
    <property type="match status" value="1"/>
</dbReference>
<dbReference type="InterPro" id="IPR023213">
    <property type="entry name" value="CAT-like_dom_sf"/>
</dbReference>
<evidence type="ECO:0000256" key="1">
    <source>
        <dbReference type="SAM" id="MobiDB-lite"/>
    </source>
</evidence>
<accession>A0A316USZ0</accession>
<dbReference type="PANTHER" id="PTHR42034:SF1">
    <property type="entry name" value="CONDENSATION DOMAIN-CONTAINING PROTEIN"/>
    <property type="match status" value="1"/>
</dbReference>